<gene>
    <name evidence="3" type="ORF">PPENT_87.1.T0600051</name>
</gene>
<dbReference type="PANTHER" id="PTHR12722">
    <property type="entry name" value="XAP-5 PROTEIN-RELATED"/>
    <property type="match status" value="1"/>
</dbReference>
<dbReference type="PANTHER" id="PTHR12722:SF0">
    <property type="entry name" value="PROTEIN FAM50A"/>
    <property type="match status" value="1"/>
</dbReference>
<dbReference type="AlphaFoldDB" id="A0A8S1VAA7"/>
<dbReference type="OrthoDB" id="295791at2759"/>
<evidence type="ECO:0000259" key="2">
    <source>
        <dbReference type="Pfam" id="PF04921"/>
    </source>
</evidence>
<evidence type="ECO:0000313" key="3">
    <source>
        <dbReference type="EMBL" id="CAD8173777.1"/>
    </source>
</evidence>
<dbReference type="Pfam" id="PF04921">
    <property type="entry name" value="XAP5"/>
    <property type="match status" value="1"/>
</dbReference>
<dbReference type="InterPro" id="IPR007005">
    <property type="entry name" value="XAP5"/>
</dbReference>
<evidence type="ECO:0000313" key="4">
    <source>
        <dbReference type="Proteomes" id="UP000689195"/>
    </source>
</evidence>
<feature type="compositionally biased region" description="Basic and acidic residues" evidence="1">
    <location>
        <begin position="73"/>
        <end position="90"/>
    </location>
</feature>
<organism evidence="3 4">
    <name type="scientific">Paramecium pentaurelia</name>
    <dbReference type="NCBI Taxonomy" id="43138"/>
    <lineage>
        <taxon>Eukaryota</taxon>
        <taxon>Sar</taxon>
        <taxon>Alveolata</taxon>
        <taxon>Ciliophora</taxon>
        <taxon>Intramacronucleata</taxon>
        <taxon>Oligohymenophorea</taxon>
        <taxon>Peniculida</taxon>
        <taxon>Parameciidae</taxon>
        <taxon>Paramecium</taxon>
    </lineage>
</organism>
<dbReference type="GO" id="GO:0006325">
    <property type="term" value="P:chromatin organization"/>
    <property type="evidence" value="ECO:0007669"/>
    <property type="project" value="TreeGrafter"/>
</dbReference>
<dbReference type="GO" id="GO:0005634">
    <property type="term" value="C:nucleus"/>
    <property type="evidence" value="ECO:0007669"/>
    <property type="project" value="InterPro"/>
</dbReference>
<dbReference type="EMBL" id="CAJJDO010000060">
    <property type="protein sequence ID" value="CAD8173777.1"/>
    <property type="molecule type" value="Genomic_DNA"/>
</dbReference>
<comment type="caution">
    <text evidence="3">The sequence shown here is derived from an EMBL/GenBank/DDBJ whole genome shotgun (WGS) entry which is preliminary data.</text>
</comment>
<sequence length="546" mass="64796">MYKDIDINEIEKLKKDQEMMSLKKAPTNIKERFGQSNKDFLEDEFKQKTVGLVTREEFKRKRENIDNLVMQDMKQKQEEENKRKLELKQKRKEEYQKKTTLLSFDLDNEGSPQKSYGKNEHVDTTYLPDMNRERKIEEMTRQLTEQYQKEVESQKDSLIDIQFQYWDASTCSKSLRIKKKMTILEFLEMARREIIRDFGFLTEFSPEDLIIVANGMILPHKLSFYDLIAHKVKNRSGTLIFSFDRRKQKDRNMKQRLRSPPHVKSQRSLDMKRQNIYIHVLNGRMQKSTNTNDILQKLRQQNININMLNNKNQSKMTKSNFFNTPKVSIGMFSNQQSIISQLLSTKGKSQNKKHKVSKTTYEFQIFRADTPNSPIKTNPFKTKYHFNTLSQLSRLESNNVSNNIQQEKTKNQDTSSYLGDVSIRIRSIEDDQINKILKSLKLIGEQMTHNKQTQINQSIMQQWQNQLNQNCDKLIKILSLEFNSSSNFYQPSIHIDNKLQIQLTEERKNRLLVEEQTSKIIQSQEQQIKQYIETIKLLEQKLLNSM</sequence>
<proteinExistence type="predicted"/>
<dbReference type="Proteomes" id="UP000689195">
    <property type="component" value="Unassembled WGS sequence"/>
</dbReference>
<name>A0A8S1VAA7_9CILI</name>
<dbReference type="InterPro" id="IPR048337">
    <property type="entry name" value="FAM50A/XAP5_C"/>
</dbReference>
<feature type="domain" description="FAM50A/XAP5 C-terminal" evidence="2">
    <location>
        <begin position="159"/>
        <end position="272"/>
    </location>
</feature>
<protein>
    <recommendedName>
        <fullName evidence="2">FAM50A/XAP5 C-terminal domain-containing protein</fullName>
    </recommendedName>
</protein>
<feature type="region of interest" description="Disordered" evidence="1">
    <location>
        <begin position="70"/>
        <end position="90"/>
    </location>
</feature>
<accession>A0A8S1VAA7</accession>
<evidence type="ECO:0000256" key="1">
    <source>
        <dbReference type="SAM" id="MobiDB-lite"/>
    </source>
</evidence>
<reference evidence="3" key="1">
    <citation type="submission" date="2021-01" db="EMBL/GenBank/DDBJ databases">
        <authorList>
            <consortium name="Genoscope - CEA"/>
            <person name="William W."/>
        </authorList>
    </citation>
    <scope>NUCLEOTIDE SEQUENCE</scope>
</reference>
<keyword evidence="4" id="KW-1185">Reference proteome</keyword>